<dbReference type="GO" id="GO:0140359">
    <property type="term" value="F:ABC-type transporter activity"/>
    <property type="evidence" value="ECO:0007669"/>
    <property type="project" value="InterPro"/>
</dbReference>
<organism evidence="10 11">
    <name type="scientific">Nocardioides guangzhouensis</name>
    <dbReference type="NCBI Taxonomy" id="2497878"/>
    <lineage>
        <taxon>Bacteria</taxon>
        <taxon>Bacillati</taxon>
        <taxon>Actinomycetota</taxon>
        <taxon>Actinomycetes</taxon>
        <taxon>Propionibacteriales</taxon>
        <taxon>Nocardioidaceae</taxon>
        <taxon>Nocardioides</taxon>
    </lineage>
</organism>
<evidence type="ECO:0000256" key="1">
    <source>
        <dbReference type="ARBA" id="ARBA00004429"/>
    </source>
</evidence>
<evidence type="ECO:0000256" key="5">
    <source>
        <dbReference type="ARBA" id="ARBA00022692"/>
    </source>
</evidence>
<dbReference type="AlphaFoldDB" id="A0A4Q4Z8D8"/>
<name>A0A4Q4Z8D8_9ACTN</name>
<dbReference type="EMBL" id="SDKM01000030">
    <property type="protein sequence ID" value="RYP83705.1"/>
    <property type="molecule type" value="Genomic_DNA"/>
</dbReference>
<keyword evidence="3" id="KW-0813">Transport</keyword>
<feature type="transmembrane region" description="Helical" evidence="8">
    <location>
        <begin position="46"/>
        <end position="67"/>
    </location>
</feature>
<feature type="domain" description="ABC-2 type transporter transmembrane" evidence="9">
    <location>
        <begin position="31"/>
        <end position="227"/>
    </location>
</feature>
<protein>
    <submittedName>
        <fullName evidence="10">ABC transporter</fullName>
    </submittedName>
</protein>
<evidence type="ECO:0000256" key="8">
    <source>
        <dbReference type="SAM" id="Phobius"/>
    </source>
</evidence>
<keyword evidence="6 8" id="KW-1133">Transmembrane helix</keyword>
<dbReference type="InterPro" id="IPR013525">
    <property type="entry name" value="ABC2_TM"/>
</dbReference>
<comment type="caution">
    <text evidence="10">The sequence shown here is derived from an EMBL/GenBank/DDBJ whole genome shotgun (WGS) entry which is preliminary data.</text>
</comment>
<keyword evidence="5 8" id="KW-0812">Transmembrane</keyword>
<accession>A0A4Q4Z8D8</accession>
<dbReference type="RefSeq" id="WP_134719568.1">
    <property type="nucleotide sequence ID" value="NZ_SDKM01000030.1"/>
</dbReference>
<feature type="transmembrane region" description="Helical" evidence="8">
    <location>
        <begin position="79"/>
        <end position="100"/>
    </location>
</feature>
<feature type="transmembrane region" description="Helical" evidence="8">
    <location>
        <begin position="258"/>
        <end position="281"/>
    </location>
</feature>
<dbReference type="Pfam" id="PF01061">
    <property type="entry name" value="ABC2_membrane"/>
    <property type="match status" value="1"/>
</dbReference>
<evidence type="ECO:0000256" key="4">
    <source>
        <dbReference type="ARBA" id="ARBA00022475"/>
    </source>
</evidence>
<sequence length="291" mass="32535">MSKHRAAPIDQLSSPAASSGLFEVFRRRYLLGLLVRREVQARYQGSFLGLFWSYIQPAFRLAMYYFVFGVILGKNIENFAIHLFAGLVIVHYFTETFSSGTRSIVRNKGVVQKMAVPREMFPVASMLVSAYHVIPGLVLLTGLCVLLGWTPDPVGMAAGLLGFLLIAVLGTACALLFSVANVFFRDFSNVVSLLTMFTQFSVPMMYPYSLVKVRFGEFAPYYLYNPLAEAVLLFQRCFWVGTTSDPELTILTNMPRHLFAIGFAHLGVGLVVLVLAQLVFARFESKIPERL</sequence>
<dbReference type="GO" id="GO:0005886">
    <property type="term" value="C:plasma membrane"/>
    <property type="evidence" value="ECO:0007669"/>
    <property type="project" value="UniProtKB-SubCell"/>
</dbReference>
<dbReference type="PANTHER" id="PTHR30413">
    <property type="entry name" value="INNER MEMBRANE TRANSPORT PERMEASE"/>
    <property type="match status" value="1"/>
</dbReference>
<comment type="similarity">
    <text evidence="2">Belongs to the ABC-2 integral membrane protein family.</text>
</comment>
<evidence type="ECO:0000256" key="6">
    <source>
        <dbReference type="ARBA" id="ARBA00022989"/>
    </source>
</evidence>
<feature type="transmembrane region" description="Helical" evidence="8">
    <location>
        <begin position="121"/>
        <end position="149"/>
    </location>
</feature>
<dbReference type="GO" id="GO:0015920">
    <property type="term" value="P:lipopolysaccharide transport"/>
    <property type="evidence" value="ECO:0007669"/>
    <property type="project" value="TreeGrafter"/>
</dbReference>
<dbReference type="PANTHER" id="PTHR30413:SF8">
    <property type="entry name" value="TRANSPORT PERMEASE PROTEIN"/>
    <property type="match status" value="1"/>
</dbReference>
<dbReference type="Proteomes" id="UP000295198">
    <property type="component" value="Unassembled WGS sequence"/>
</dbReference>
<keyword evidence="11" id="KW-1185">Reference proteome</keyword>
<dbReference type="OrthoDB" id="9789409at2"/>
<feature type="transmembrane region" description="Helical" evidence="8">
    <location>
        <begin position="187"/>
        <end position="206"/>
    </location>
</feature>
<proteinExistence type="inferred from homology"/>
<evidence type="ECO:0000313" key="10">
    <source>
        <dbReference type="EMBL" id="RYP83705.1"/>
    </source>
</evidence>
<gene>
    <name evidence="10" type="ORF">EKO23_18280</name>
</gene>
<feature type="transmembrane region" description="Helical" evidence="8">
    <location>
        <begin position="155"/>
        <end position="180"/>
    </location>
</feature>
<evidence type="ECO:0000256" key="3">
    <source>
        <dbReference type="ARBA" id="ARBA00022448"/>
    </source>
</evidence>
<evidence type="ECO:0000259" key="9">
    <source>
        <dbReference type="Pfam" id="PF01061"/>
    </source>
</evidence>
<evidence type="ECO:0000256" key="7">
    <source>
        <dbReference type="ARBA" id="ARBA00023136"/>
    </source>
</evidence>
<keyword evidence="7 8" id="KW-0472">Membrane</keyword>
<keyword evidence="4" id="KW-1003">Cell membrane</keyword>
<comment type="subcellular location">
    <subcellularLocation>
        <location evidence="1">Cell inner membrane</location>
        <topology evidence="1">Multi-pass membrane protein</topology>
    </subcellularLocation>
</comment>
<evidence type="ECO:0000313" key="11">
    <source>
        <dbReference type="Proteomes" id="UP000295198"/>
    </source>
</evidence>
<reference evidence="10 11" key="1">
    <citation type="submission" date="2019-01" db="EMBL/GenBank/DDBJ databases">
        <title>Nocardioides guangzhouensis sp. nov., an actinobacterium isolated from soil.</title>
        <authorList>
            <person name="Fu Y."/>
            <person name="Cai Y."/>
            <person name="Lin Z."/>
            <person name="Chen P."/>
        </authorList>
    </citation>
    <scope>NUCLEOTIDE SEQUENCE [LARGE SCALE GENOMIC DNA]</scope>
    <source>
        <strain evidence="10 11">130</strain>
    </source>
</reference>
<evidence type="ECO:0000256" key="2">
    <source>
        <dbReference type="ARBA" id="ARBA00007783"/>
    </source>
</evidence>